<dbReference type="OrthoDB" id="9866889at2"/>
<feature type="chain" id="PRO_5030158847" description="Transcriptional regulator" evidence="1">
    <location>
        <begin position="26"/>
        <end position="87"/>
    </location>
</feature>
<name>A0A6M4JIW1_BACSU</name>
<evidence type="ECO:0000313" key="2">
    <source>
        <dbReference type="EMBL" id="QJP88391.1"/>
    </source>
</evidence>
<protein>
    <recommendedName>
        <fullName evidence="3">Transcriptional regulator</fullName>
    </recommendedName>
</protein>
<dbReference type="EMBL" id="CP052842">
    <property type="protein sequence ID" value="QJP88391.1"/>
    <property type="molecule type" value="Genomic_DNA"/>
</dbReference>
<reference evidence="2" key="1">
    <citation type="submission" date="2020-04" db="EMBL/GenBank/DDBJ databases">
        <title>Phage recombination drives evolution of spore-forming Bacilli.</title>
        <authorList>
            <person name="Dragos A."/>
            <person name="Kovacs A.T."/>
        </authorList>
    </citation>
    <scope>NUCLEOTIDE SEQUENCE</scope>
    <source>
        <strain evidence="2">168</strain>
    </source>
</reference>
<feature type="signal peptide" evidence="1">
    <location>
        <begin position="1"/>
        <end position="25"/>
    </location>
</feature>
<dbReference type="AlphaFoldDB" id="A0A6M4JIW1"/>
<dbReference type="DNASU" id="940049"/>
<sequence length="87" mass="9896">MKIRKILLSSALSFGMLISAVPALAAGTSSEVAVKNEEYDYDTIYRISPLPMDFQPTIEYNGYTYTLTRHYFDYSIGFYTAIYTKVV</sequence>
<dbReference type="RefSeq" id="WP_009967400.1">
    <property type="nucleotide sequence ID" value="NC_000964.3"/>
</dbReference>
<gene>
    <name evidence="2" type="ORF">HIR78_10240</name>
</gene>
<evidence type="ECO:0008006" key="3">
    <source>
        <dbReference type="Google" id="ProtNLM"/>
    </source>
</evidence>
<accession>A0A6M4JIW1</accession>
<dbReference type="KEGG" id="bsu:BSU18820"/>
<evidence type="ECO:0000256" key="1">
    <source>
        <dbReference type="SAM" id="SignalP"/>
    </source>
</evidence>
<organism evidence="2">
    <name type="scientific">Bacillus subtilis (strain 168)</name>
    <dbReference type="NCBI Taxonomy" id="224308"/>
    <lineage>
        <taxon>Bacteria</taxon>
        <taxon>Bacillati</taxon>
        <taxon>Bacillota</taxon>
        <taxon>Bacilli</taxon>
        <taxon>Bacillales</taxon>
        <taxon>Bacillaceae</taxon>
        <taxon>Bacillus</taxon>
    </lineage>
</organism>
<proteinExistence type="predicted"/>
<keyword evidence="1" id="KW-0732">Signal</keyword>